<dbReference type="Gene3D" id="2.40.10.10">
    <property type="entry name" value="Trypsin-like serine proteases"/>
    <property type="match status" value="1"/>
</dbReference>
<accession>A0ABQ7PVZ6</accession>
<sequence length="78" mass="8307">ILLMGLPHSGAVLLTAGHALTAAHCFYYEDGKIPATKLSVRAGSTYSTQGGSVHRVATYINYESHTIIWQVISISSSS</sequence>
<feature type="chain" id="PRO_5047009044" description="Peptidase S1 domain-containing protein" evidence="1">
    <location>
        <begin position="26"/>
        <end position="78"/>
    </location>
</feature>
<name>A0ABQ7PVZ6_PLUXY</name>
<dbReference type="InterPro" id="IPR043504">
    <property type="entry name" value="Peptidase_S1_PA_chymotrypsin"/>
</dbReference>
<dbReference type="EMBL" id="JAHIBW010000027">
    <property type="protein sequence ID" value="KAG7297091.1"/>
    <property type="molecule type" value="Genomic_DNA"/>
</dbReference>
<keyword evidence="1" id="KW-0732">Signal</keyword>
<organism evidence="2 3">
    <name type="scientific">Plutella xylostella</name>
    <name type="common">Diamondback moth</name>
    <name type="synonym">Plutella maculipennis</name>
    <dbReference type="NCBI Taxonomy" id="51655"/>
    <lineage>
        <taxon>Eukaryota</taxon>
        <taxon>Metazoa</taxon>
        <taxon>Ecdysozoa</taxon>
        <taxon>Arthropoda</taxon>
        <taxon>Hexapoda</taxon>
        <taxon>Insecta</taxon>
        <taxon>Pterygota</taxon>
        <taxon>Neoptera</taxon>
        <taxon>Endopterygota</taxon>
        <taxon>Lepidoptera</taxon>
        <taxon>Glossata</taxon>
        <taxon>Ditrysia</taxon>
        <taxon>Yponomeutoidea</taxon>
        <taxon>Plutellidae</taxon>
        <taxon>Plutella</taxon>
    </lineage>
</organism>
<evidence type="ECO:0000313" key="2">
    <source>
        <dbReference type="EMBL" id="KAG7297091.1"/>
    </source>
</evidence>
<evidence type="ECO:0008006" key="4">
    <source>
        <dbReference type="Google" id="ProtNLM"/>
    </source>
</evidence>
<dbReference type="Proteomes" id="UP000823941">
    <property type="component" value="Chromosome 27"/>
</dbReference>
<feature type="non-terminal residue" evidence="2">
    <location>
        <position position="1"/>
    </location>
</feature>
<evidence type="ECO:0000256" key="1">
    <source>
        <dbReference type="SAM" id="SignalP"/>
    </source>
</evidence>
<feature type="signal peptide" evidence="1">
    <location>
        <begin position="1"/>
        <end position="25"/>
    </location>
</feature>
<gene>
    <name evidence="2" type="ORF">JYU34_020033</name>
</gene>
<protein>
    <recommendedName>
        <fullName evidence="4">Peptidase S1 domain-containing protein</fullName>
    </recommendedName>
</protein>
<dbReference type="SUPFAM" id="SSF50494">
    <property type="entry name" value="Trypsin-like serine proteases"/>
    <property type="match status" value="1"/>
</dbReference>
<reference evidence="2 3" key="1">
    <citation type="submission" date="2021-06" db="EMBL/GenBank/DDBJ databases">
        <title>A haploid diamondback moth (Plutella xylostella L.) genome assembly resolves 31 chromosomes and identifies a diamide resistance mutation.</title>
        <authorList>
            <person name="Ward C.M."/>
            <person name="Perry K.D."/>
            <person name="Baker G."/>
            <person name="Powis K."/>
            <person name="Heckel D.G."/>
            <person name="Baxter S.W."/>
        </authorList>
    </citation>
    <scope>NUCLEOTIDE SEQUENCE [LARGE SCALE GENOMIC DNA]</scope>
    <source>
        <strain evidence="2 3">LV</strain>
        <tissue evidence="2">Single pupa</tissue>
    </source>
</reference>
<proteinExistence type="predicted"/>
<comment type="caution">
    <text evidence="2">The sequence shown here is derived from an EMBL/GenBank/DDBJ whole genome shotgun (WGS) entry which is preliminary data.</text>
</comment>
<evidence type="ECO:0000313" key="3">
    <source>
        <dbReference type="Proteomes" id="UP000823941"/>
    </source>
</evidence>
<keyword evidence="3" id="KW-1185">Reference proteome</keyword>
<dbReference type="InterPro" id="IPR009003">
    <property type="entry name" value="Peptidase_S1_PA"/>
</dbReference>